<dbReference type="SUPFAM" id="SSF52540">
    <property type="entry name" value="P-loop containing nucleoside triphosphate hydrolases"/>
    <property type="match status" value="1"/>
</dbReference>
<dbReference type="PANTHER" id="PTHR43158:SF7">
    <property type="entry name" value="ABC TRANSPORTER, ATP-BINDING PROTEIN"/>
    <property type="match status" value="1"/>
</dbReference>
<dbReference type="PROSITE" id="PS00211">
    <property type="entry name" value="ABC_TRANSPORTER_1"/>
    <property type="match status" value="1"/>
</dbReference>
<feature type="domain" description="ABC transporter" evidence="3">
    <location>
        <begin position="4"/>
        <end position="221"/>
    </location>
</feature>
<sequence length="222" mass="24996">MSDIELIDVYKKFKNKEIFKGINLKIEQGKTVGIIGYNGTGKSILFKLISGLEKANKGKVIIKNKIIGTDIDFPESMGILINEPSYISVYSGLKNMQLLANINQNVELKEIKDYMVMVGLNPDEKTRVKNYSLGMKKKLAICQAIMENQSIILLDEPFNGLDHSSVIAIKSVITKLQKKGKTILLTGHTQSDIEELCNDIYIVDNKNLVPFTEDLREKYYSS</sequence>
<dbReference type="EMBL" id="FUKW01000153">
    <property type="protein sequence ID" value="SJN44858.1"/>
    <property type="molecule type" value="Genomic_DNA"/>
</dbReference>
<name>A0A1R4KKP2_9LACT</name>
<protein>
    <submittedName>
        <fullName evidence="4">ABC transporter, ATP-binding protein</fullName>
    </submittedName>
</protein>
<organism evidence="4 5">
    <name type="scientific">Marinilactibacillus psychrotolerans 42ea</name>
    <dbReference type="NCBI Taxonomy" id="1255609"/>
    <lineage>
        <taxon>Bacteria</taxon>
        <taxon>Bacillati</taxon>
        <taxon>Bacillota</taxon>
        <taxon>Bacilli</taxon>
        <taxon>Lactobacillales</taxon>
        <taxon>Carnobacteriaceae</taxon>
        <taxon>Marinilactibacillus</taxon>
    </lineage>
</organism>
<evidence type="ECO:0000256" key="2">
    <source>
        <dbReference type="ARBA" id="ARBA00022840"/>
    </source>
</evidence>
<keyword evidence="1" id="KW-0547">Nucleotide-binding</keyword>
<dbReference type="SMART" id="SM00382">
    <property type="entry name" value="AAA"/>
    <property type="match status" value="1"/>
</dbReference>
<dbReference type="InterPro" id="IPR003593">
    <property type="entry name" value="AAA+_ATPase"/>
</dbReference>
<evidence type="ECO:0000256" key="1">
    <source>
        <dbReference type="ARBA" id="ARBA00022741"/>
    </source>
</evidence>
<dbReference type="PANTHER" id="PTHR43158">
    <property type="entry name" value="SKFA PEPTIDE EXPORT ATP-BINDING PROTEIN SKFE"/>
    <property type="match status" value="1"/>
</dbReference>
<dbReference type="PROSITE" id="PS50893">
    <property type="entry name" value="ABC_TRANSPORTER_2"/>
    <property type="match status" value="1"/>
</dbReference>
<dbReference type="Proteomes" id="UP000195611">
    <property type="component" value="Unassembled WGS sequence"/>
</dbReference>
<reference evidence="4 5" key="1">
    <citation type="submission" date="2017-02" db="EMBL/GenBank/DDBJ databases">
        <authorList>
            <person name="Peterson S.W."/>
        </authorList>
    </citation>
    <scope>NUCLEOTIDE SEQUENCE [LARGE SCALE GENOMIC DNA]</scope>
    <source>
        <strain evidence="4 5">42ea</strain>
    </source>
</reference>
<dbReference type="CDD" id="cd03230">
    <property type="entry name" value="ABC_DR_subfamily_A"/>
    <property type="match status" value="1"/>
</dbReference>
<dbReference type="GO" id="GO:0005524">
    <property type="term" value="F:ATP binding"/>
    <property type="evidence" value="ECO:0007669"/>
    <property type="project" value="UniProtKB-KW"/>
</dbReference>
<dbReference type="InterPro" id="IPR003439">
    <property type="entry name" value="ABC_transporter-like_ATP-bd"/>
</dbReference>
<dbReference type="GO" id="GO:0016887">
    <property type="term" value="F:ATP hydrolysis activity"/>
    <property type="evidence" value="ECO:0007669"/>
    <property type="project" value="InterPro"/>
</dbReference>
<dbReference type="AlphaFoldDB" id="A0A1R4KKP2"/>
<evidence type="ECO:0000313" key="5">
    <source>
        <dbReference type="Proteomes" id="UP000195611"/>
    </source>
</evidence>
<dbReference type="InterPro" id="IPR017871">
    <property type="entry name" value="ABC_transporter-like_CS"/>
</dbReference>
<dbReference type="RefSeq" id="WP_087060130.1">
    <property type="nucleotide sequence ID" value="NZ_FUKW01000153.1"/>
</dbReference>
<dbReference type="Pfam" id="PF00005">
    <property type="entry name" value="ABC_tran"/>
    <property type="match status" value="1"/>
</dbReference>
<dbReference type="InterPro" id="IPR027417">
    <property type="entry name" value="P-loop_NTPase"/>
</dbReference>
<gene>
    <name evidence="4" type="ORF">FM115_10830</name>
</gene>
<keyword evidence="2 4" id="KW-0067">ATP-binding</keyword>
<proteinExistence type="predicted"/>
<accession>A0A1R4KKP2</accession>
<evidence type="ECO:0000259" key="3">
    <source>
        <dbReference type="PROSITE" id="PS50893"/>
    </source>
</evidence>
<evidence type="ECO:0000313" key="4">
    <source>
        <dbReference type="EMBL" id="SJN44858.1"/>
    </source>
</evidence>
<dbReference type="Gene3D" id="3.40.50.300">
    <property type="entry name" value="P-loop containing nucleotide triphosphate hydrolases"/>
    <property type="match status" value="1"/>
</dbReference>